<keyword evidence="8" id="KW-1185">Reference proteome</keyword>
<gene>
    <name evidence="7" type="ORF">IHV25_01570</name>
</gene>
<dbReference type="EMBL" id="JACZHT010000001">
    <property type="protein sequence ID" value="MBE1236344.1"/>
    <property type="molecule type" value="Genomic_DNA"/>
</dbReference>
<protein>
    <submittedName>
        <fullName evidence="7">CvpA family protein</fullName>
    </submittedName>
</protein>
<evidence type="ECO:0000256" key="5">
    <source>
        <dbReference type="SAM" id="MobiDB-lite"/>
    </source>
</evidence>
<feature type="transmembrane region" description="Helical" evidence="6">
    <location>
        <begin position="6"/>
        <end position="26"/>
    </location>
</feature>
<organism evidence="7 8">
    <name type="scientific">Phaeovibrio sulfidiphilus</name>
    <dbReference type="NCBI Taxonomy" id="1220600"/>
    <lineage>
        <taxon>Bacteria</taxon>
        <taxon>Pseudomonadati</taxon>
        <taxon>Pseudomonadota</taxon>
        <taxon>Alphaproteobacteria</taxon>
        <taxon>Rhodospirillales</taxon>
        <taxon>Rhodospirillaceae</taxon>
        <taxon>Phaeovibrio</taxon>
    </lineage>
</organism>
<dbReference type="InterPro" id="IPR052719">
    <property type="entry name" value="CvpA-like"/>
</dbReference>
<name>A0A8J6YTX4_9PROT</name>
<evidence type="ECO:0000256" key="4">
    <source>
        <dbReference type="ARBA" id="ARBA00023136"/>
    </source>
</evidence>
<feature type="compositionally biased region" description="Basic and acidic residues" evidence="5">
    <location>
        <begin position="212"/>
        <end position="225"/>
    </location>
</feature>
<evidence type="ECO:0000256" key="3">
    <source>
        <dbReference type="ARBA" id="ARBA00022989"/>
    </source>
</evidence>
<dbReference type="InterPro" id="IPR003825">
    <property type="entry name" value="Colicin-V_CvpA"/>
</dbReference>
<comment type="subcellular location">
    <subcellularLocation>
        <location evidence="1">Membrane</location>
        <topology evidence="1">Multi-pass membrane protein</topology>
    </subcellularLocation>
</comment>
<evidence type="ECO:0000256" key="1">
    <source>
        <dbReference type="ARBA" id="ARBA00004141"/>
    </source>
</evidence>
<dbReference type="PANTHER" id="PTHR36926">
    <property type="entry name" value="COLICIN V PRODUCTION PROTEIN"/>
    <property type="match status" value="1"/>
</dbReference>
<keyword evidence="4 6" id="KW-0472">Membrane</keyword>
<dbReference type="AlphaFoldDB" id="A0A8J6YTX4"/>
<feature type="region of interest" description="Disordered" evidence="5">
    <location>
        <begin position="197"/>
        <end position="225"/>
    </location>
</feature>
<feature type="transmembrane region" description="Helical" evidence="6">
    <location>
        <begin position="70"/>
        <end position="95"/>
    </location>
</feature>
<dbReference type="GO" id="GO:0009403">
    <property type="term" value="P:toxin biosynthetic process"/>
    <property type="evidence" value="ECO:0007669"/>
    <property type="project" value="InterPro"/>
</dbReference>
<evidence type="ECO:0000313" key="7">
    <source>
        <dbReference type="EMBL" id="MBE1236344.1"/>
    </source>
</evidence>
<keyword evidence="2 6" id="KW-0812">Transmembrane</keyword>
<feature type="transmembrane region" description="Helical" evidence="6">
    <location>
        <begin position="107"/>
        <end position="131"/>
    </location>
</feature>
<evidence type="ECO:0000313" key="8">
    <source>
        <dbReference type="Proteomes" id="UP000631034"/>
    </source>
</evidence>
<dbReference type="GO" id="GO:0016020">
    <property type="term" value="C:membrane"/>
    <property type="evidence" value="ECO:0007669"/>
    <property type="project" value="UniProtKB-SubCell"/>
</dbReference>
<evidence type="ECO:0000256" key="6">
    <source>
        <dbReference type="SAM" id="Phobius"/>
    </source>
</evidence>
<evidence type="ECO:0000256" key="2">
    <source>
        <dbReference type="ARBA" id="ARBA00022692"/>
    </source>
</evidence>
<accession>A0A8J6YTX4</accession>
<dbReference type="PANTHER" id="PTHR36926:SF1">
    <property type="entry name" value="COLICIN V PRODUCTION PROTEIN"/>
    <property type="match status" value="1"/>
</dbReference>
<dbReference type="Pfam" id="PF02674">
    <property type="entry name" value="Colicin_V"/>
    <property type="match status" value="1"/>
</dbReference>
<comment type="caution">
    <text evidence="7">The sequence shown here is derived from an EMBL/GenBank/DDBJ whole genome shotgun (WGS) entry which is preliminary data.</text>
</comment>
<sequence>MNSMIVNPFDLLVLIVLVLSGVYGLTRGFVREVLGILAWILAFISALYGFSGLAPLFMDFFPTVPLMANWSAGVMTFLIILVALYLVSTIVARVVKNTVLSPLDRSLGFLFGLFRGWIIMIALILGLNWIVPPTQQPEWLHSAVSRPLLDESAGFTLQFLPERYRDVLAGGYRSLTPGEKALEARRQFERLVDPRPVSPGAPAVENGGYGGDVRRELDRLIEGTP</sequence>
<reference evidence="7" key="1">
    <citation type="submission" date="2020-10" db="EMBL/GenBank/DDBJ databases">
        <title>Genome sequence of the unusual species of purple photosynthetic bacteria, Phaeovibrio sulfidiphilus DSM 23193, type strain.</title>
        <authorList>
            <person name="Kyndt J.A."/>
            <person name="Meyer T.E."/>
        </authorList>
    </citation>
    <scope>NUCLEOTIDE SEQUENCE</scope>
    <source>
        <strain evidence="7">DSM 23193</strain>
    </source>
</reference>
<dbReference type="RefSeq" id="WP_192533209.1">
    <property type="nucleotide sequence ID" value="NZ_JACZHT010000001.1"/>
</dbReference>
<keyword evidence="3 6" id="KW-1133">Transmembrane helix</keyword>
<feature type="transmembrane region" description="Helical" evidence="6">
    <location>
        <begin position="33"/>
        <end position="58"/>
    </location>
</feature>
<proteinExistence type="predicted"/>
<dbReference type="Proteomes" id="UP000631034">
    <property type="component" value="Unassembled WGS sequence"/>
</dbReference>